<dbReference type="GeneID" id="30992714"/>
<dbReference type="RefSeq" id="XP_020078797.1">
    <property type="nucleotide sequence ID" value="XM_020218164.1"/>
</dbReference>
<feature type="domain" description="MHD2" evidence="4">
    <location>
        <begin position="1057"/>
        <end position="1211"/>
    </location>
</feature>
<dbReference type="InterPro" id="IPR014770">
    <property type="entry name" value="Munc13_1"/>
</dbReference>
<dbReference type="InterPro" id="IPR010439">
    <property type="entry name" value="MUN_dom"/>
</dbReference>
<dbReference type="PROSITE" id="PS50004">
    <property type="entry name" value="C2"/>
    <property type="match status" value="1"/>
</dbReference>
<dbReference type="PANTHER" id="PTHR47263:SF1">
    <property type="entry name" value="C2 DOMAIN PROTEIN (AFU_ORTHOLOGUE AFUA_7G02350)"/>
    <property type="match status" value="1"/>
</dbReference>
<name>A0A1E4RR20_9ASCO</name>
<dbReference type="InterPro" id="IPR052811">
    <property type="entry name" value="Glucose_resp_signaling"/>
</dbReference>
<feature type="compositionally biased region" description="Low complexity" evidence="1">
    <location>
        <begin position="61"/>
        <end position="81"/>
    </location>
</feature>
<dbReference type="Pfam" id="PF06292">
    <property type="entry name" value="MUN"/>
    <property type="match status" value="1"/>
</dbReference>
<reference evidence="6" key="1">
    <citation type="submission" date="2016-05" db="EMBL/GenBank/DDBJ databases">
        <title>Comparative genomics of biotechnologically important yeasts.</title>
        <authorList>
            <consortium name="DOE Joint Genome Institute"/>
            <person name="Riley R."/>
            <person name="Haridas S."/>
            <person name="Wolfe K.H."/>
            <person name="Lopes M.R."/>
            <person name="Hittinger C.T."/>
            <person name="Goker M."/>
            <person name="Salamov A."/>
            <person name="Wisecaver J."/>
            <person name="Long T.M."/>
            <person name="Aerts A.L."/>
            <person name="Barry K."/>
            <person name="Choi C."/>
            <person name="Clum A."/>
            <person name="Coughlan A.Y."/>
            <person name="Deshpande S."/>
            <person name="Douglass A.P."/>
            <person name="Hanson S.J."/>
            <person name="Klenk H.-P."/>
            <person name="Labutti K."/>
            <person name="Lapidus A."/>
            <person name="Lindquist E."/>
            <person name="Lipzen A."/>
            <person name="Meier-Kolthoff J.P."/>
            <person name="Ohm R.A."/>
            <person name="Otillar R.P."/>
            <person name="Pangilinan J."/>
            <person name="Peng Y."/>
            <person name="Rokas A."/>
            <person name="Rosa C.A."/>
            <person name="Scheuner C."/>
            <person name="Sibirny A.A."/>
            <person name="Slot J.C."/>
            <person name="Stielow J.B."/>
            <person name="Sun H."/>
            <person name="Kurtzman C.P."/>
            <person name="Blackwell M."/>
            <person name="Grigoriev I.V."/>
            <person name="Jeffries T.W."/>
        </authorList>
    </citation>
    <scope>NUCLEOTIDE SEQUENCE [LARGE SCALE GENOMIC DNA]</scope>
    <source>
        <strain evidence="6">NRRL Y-1933</strain>
    </source>
</reference>
<dbReference type="CDD" id="cd04043">
    <property type="entry name" value="C2_Munc13_fungal"/>
    <property type="match status" value="1"/>
</dbReference>
<evidence type="ECO:0000259" key="2">
    <source>
        <dbReference type="PROSITE" id="PS50004"/>
    </source>
</evidence>
<feature type="region of interest" description="Disordered" evidence="1">
    <location>
        <begin position="56"/>
        <end position="83"/>
    </location>
</feature>
<evidence type="ECO:0000313" key="6">
    <source>
        <dbReference type="Proteomes" id="UP000095085"/>
    </source>
</evidence>
<dbReference type="Gene3D" id="1.20.58.1100">
    <property type="match status" value="1"/>
</dbReference>
<dbReference type="SUPFAM" id="SSF49562">
    <property type="entry name" value="C2 domain (Calcium/lipid-binding domain, CaLB)"/>
    <property type="match status" value="1"/>
</dbReference>
<dbReference type="Proteomes" id="UP000095085">
    <property type="component" value="Unassembled WGS sequence"/>
</dbReference>
<evidence type="ECO:0000256" key="1">
    <source>
        <dbReference type="SAM" id="MobiDB-lite"/>
    </source>
</evidence>
<sequence length="1331" mass="151459">MLTKRESAGRSQSLASATLLSEDHSYDTVDVNNLYESVLKIILLEYINEARFHTPIVKPQSPSKSSDSPSSSSTSLTSSSKILRNSKISSNDNELKLPPNLLSSLETRLNLIAMKKRGKDYDDLTRRSLLRLYSELLDPNVKQEISRINKPEYLVMKFVSSANKEVVKMGTIPQHEISDIVFKQAEVFVQILISLIPKDKNSDAIINKLKEHKESLKPSKSNNSKSVSTDSVSSSVSYVKPSFRVSDMEEAMIDLIKSIFDIDQVKLQQDIFKLKDLSQEKTLHQDIKQILFYLNKDLGQYNRKSFLTEIAYNNWKSREAASCESLKNKYPIPASLKLLETPPLPPGCDFYIFPKNNVTKNYYVNLTKLCLNQTIKNRKLEFDSALEKPLLSKQANNLLHLCARFWRIDFPTRATALYTACHLTGILKDNLSQESNSDQKDLGPIDLDTTTTMLHTCKKIVEDNGKLDWEEKTEWTLKDQEDWVKNLTYTYNEVFFSIKENLTMIFNKTVKPKFGPYLMFLGDYLESDTLFHKVEETGLPKKWEKKLSKTLLRISETRYAELLANLPRDDTLDIVHILNISDSIVGDTKLLQKRYKNPLLGFLNVSRTVAAVLTGMFALDSKNILKHIHAYAKNQGRLLAYSDAIEAYKSLSEIRYIYNQVSVSNSPFKFNLEKFFYPFLKEWVEESGEKISAIINNAIEKDSFEPIDLNDDNRKFSSSVLDIFTLVKEFLRILNQLNWSNEFQLAQAYTSLLKSISDGVLTYSSKISDKIIRELDEEEQKKLLQQASDEVDNRKSGNWFDEVKNVVSNIQNGNKLELEEPYNFKPGTCIALNNLAAMMDQLTKLEDLLDPVLISNTVAEFDPSLQKKYTSHIFSLRLVKAENLKSANASSNLSNMHPYITMIDTMARKTIGKTRVVNNTNNPDWDEEFEVTLPANTSLTISVTVWDERVGTHSICGRALLQLDPLRFKHDGIPQEIYLDLDSQGRVLVEIAVESERVDAIFVMGRAHRSLKRAQERAIKLIVEKFSRFIHYCFSRSNLKSICGNNGQLKPTQDQMDDAMMPLYNYLNMNLQVLAEFLTKSLLLKVMLAAWIVVVSSADALLLPKLASAKTFHLSSIGSKLKPESTGGWQSAVSSAMANVTNSMGISGFGKSLTSNELETVFSWLNFLCFDFFHNDGNGPPVRDLKNEQYQALLLVPVYYDRDVDFLQQEVERLSPAFIKTLRDRNNFDNEPSLAAPQRRNSRAGSIIRNKTILANATAKSRAQADKEAREARSDPTAAQTLAEDMILRILLIKDEKSYVARRLEQREKLAHSIATERLAKAAAEGRFNRR</sequence>
<feature type="domain" description="MHD1" evidence="3">
    <location>
        <begin position="645"/>
        <end position="767"/>
    </location>
</feature>
<dbReference type="InterPro" id="IPR014772">
    <property type="entry name" value="Munc13_dom-2"/>
</dbReference>
<dbReference type="STRING" id="984485.A0A1E4RR20"/>
<dbReference type="PROSITE" id="PS51258">
    <property type="entry name" value="MHD1"/>
    <property type="match status" value="1"/>
</dbReference>
<dbReference type="InterPro" id="IPR035892">
    <property type="entry name" value="C2_domain_sf"/>
</dbReference>
<dbReference type="OrthoDB" id="2015333at2759"/>
<dbReference type="Pfam" id="PF00168">
    <property type="entry name" value="C2"/>
    <property type="match status" value="1"/>
</dbReference>
<keyword evidence="6" id="KW-1185">Reference proteome</keyword>
<dbReference type="InterPro" id="IPR000008">
    <property type="entry name" value="C2_dom"/>
</dbReference>
<dbReference type="SMART" id="SM00239">
    <property type="entry name" value="C2"/>
    <property type="match status" value="1"/>
</dbReference>
<evidence type="ECO:0000313" key="5">
    <source>
        <dbReference type="EMBL" id="ODV69730.1"/>
    </source>
</evidence>
<feature type="domain" description="C2" evidence="2">
    <location>
        <begin position="855"/>
        <end position="977"/>
    </location>
</feature>
<dbReference type="Gene3D" id="1.10.357.50">
    <property type="match status" value="1"/>
</dbReference>
<protein>
    <recommendedName>
        <fullName evidence="7">C2 domain-containing protein</fullName>
    </recommendedName>
</protein>
<proteinExistence type="predicted"/>
<dbReference type="PANTHER" id="PTHR47263">
    <property type="entry name" value="ADENYLATE CYCLASE ACTIVATION PROTEIN GIT1"/>
    <property type="match status" value="1"/>
</dbReference>
<dbReference type="PROSITE" id="PS51259">
    <property type="entry name" value="MHD2"/>
    <property type="match status" value="1"/>
</dbReference>
<dbReference type="EMBL" id="KV454538">
    <property type="protein sequence ID" value="ODV69730.1"/>
    <property type="molecule type" value="Genomic_DNA"/>
</dbReference>
<dbReference type="Gene3D" id="2.60.40.150">
    <property type="entry name" value="C2 domain"/>
    <property type="match status" value="1"/>
</dbReference>
<evidence type="ECO:0008006" key="7">
    <source>
        <dbReference type="Google" id="ProtNLM"/>
    </source>
</evidence>
<organism evidence="5 6">
    <name type="scientific">Hyphopichia burtonii NRRL Y-1933</name>
    <dbReference type="NCBI Taxonomy" id="984485"/>
    <lineage>
        <taxon>Eukaryota</taxon>
        <taxon>Fungi</taxon>
        <taxon>Dikarya</taxon>
        <taxon>Ascomycota</taxon>
        <taxon>Saccharomycotina</taxon>
        <taxon>Pichiomycetes</taxon>
        <taxon>Debaryomycetaceae</taxon>
        <taxon>Hyphopichia</taxon>
    </lineage>
</organism>
<evidence type="ECO:0000259" key="4">
    <source>
        <dbReference type="PROSITE" id="PS51259"/>
    </source>
</evidence>
<evidence type="ECO:0000259" key="3">
    <source>
        <dbReference type="PROSITE" id="PS51258"/>
    </source>
</evidence>
<accession>A0A1E4RR20</accession>
<gene>
    <name evidence="5" type="ORF">HYPBUDRAFT_101962</name>
</gene>